<name>A0A1I7X4D6_HETBA</name>
<keyword evidence="2" id="KW-1185">Reference proteome</keyword>
<evidence type="ECO:0000313" key="2">
    <source>
        <dbReference type="Proteomes" id="UP000095283"/>
    </source>
</evidence>
<proteinExistence type="predicted"/>
<dbReference type="WBParaSite" id="Hba_12457">
    <property type="protein sequence ID" value="Hba_12457"/>
    <property type="gene ID" value="Hba_12457"/>
</dbReference>
<dbReference type="Proteomes" id="UP000095283">
    <property type="component" value="Unplaced"/>
</dbReference>
<dbReference type="Gene3D" id="2.130.10.10">
    <property type="entry name" value="YVTN repeat-like/Quinoprotein amine dehydrogenase"/>
    <property type="match status" value="1"/>
</dbReference>
<feature type="compositionally biased region" description="Acidic residues" evidence="1">
    <location>
        <begin position="267"/>
        <end position="285"/>
    </location>
</feature>
<evidence type="ECO:0000256" key="1">
    <source>
        <dbReference type="SAM" id="MobiDB-lite"/>
    </source>
</evidence>
<dbReference type="SUPFAM" id="SSF141091">
    <property type="entry name" value="L21p-like"/>
    <property type="match status" value="1"/>
</dbReference>
<dbReference type="InterPro" id="IPR036322">
    <property type="entry name" value="WD40_repeat_dom_sf"/>
</dbReference>
<dbReference type="AlphaFoldDB" id="A0A1I7X4D6"/>
<feature type="region of interest" description="Disordered" evidence="1">
    <location>
        <begin position="265"/>
        <end position="285"/>
    </location>
</feature>
<dbReference type="InterPro" id="IPR036164">
    <property type="entry name" value="bL21-like_sf"/>
</dbReference>
<dbReference type="InterPro" id="IPR015943">
    <property type="entry name" value="WD40/YVTN_repeat-like_dom_sf"/>
</dbReference>
<accession>A0A1I7X4D6</accession>
<dbReference type="InterPro" id="IPR053299">
    <property type="entry name" value="ASTRA_WD_repeat"/>
</dbReference>
<dbReference type="PANTHER" id="PTHR44156">
    <property type="entry name" value="SUPERNUMERARY LIMBS, ISOFORM B-RELATED"/>
    <property type="match status" value="1"/>
</dbReference>
<organism evidence="2 3">
    <name type="scientific">Heterorhabditis bacteriophora</name>
    <name type="common">Entomopathogenic nematode worm</name>
    <dbReference type="NCBI Taxonomy" id="37862"/>
    <lineage>
        <taxon>Eukaryota</taxon>
        <taxon>Metazoa</taxon>
        <taxon>Ecdysozoa</taxon>
        <taxon>Nematoda</taxon>
        <taxon>Chromadorea</taxon>
        <taxon>Rhabditida</taxon>
        <taxon>Rhabditina</taxon>
        <taxon>Rhabditomorpha</taxon>
        <taxon>Strongyloidea</taxon>
        <taxon>Heterorhabditidae</taxon>
        <taxon>Heterorhabditis</taxon>
    </lineage>
</organism>
<reference evidence="3" key="1">
    <citation type="submission" date="2016-11" db="UniProtKB">
        <authorList>
            <consortium name="WormBaseParasite"/>
        </authorList>
    </citation>
    <scope>IDENTIFICATION</scope>
</reference>
<sequence>MEEWFEEPPSCISLGNEGRMAIGCVDGSVQMVSYNMEEMQVRSFVHTWTRCIVEGHKNKPNAICLLQPTARKHQQFASGDEEGEIHTWDFRAQNPKICTWKEQDSDVNALAIDGRHNLISASSDGTIAAYEVRKCKLRMKSEMMHSELLSLCVTDNLQTHLRYVYAGGRDGYLEVFVHGDYGNILERIDSGFDMVILSFHTISPDGLIFVSLAGFANTIKIWPLQELLKDIPVLRSVDVKKKRTIVKEGFFDDLVRKKKKRIADIHEEGDEDEDSNSDRESSDEEEESLDRDFYYFLMNRYYITVNIICLICRFSIIVDSMLIVSQLKLKENLFKIDVTEMRHTHLVPKNSIKNVLKMNSKEKDALLKVVRKIRNIYGQDNKDEGELLDSDDEINDEDEYMKKVLQSTIDDYTLEESEIDRRLMCLGVGSDVEQLMLKLTDEEKTAYAQLAEQIHLDETGLEDSCFRMNFCFYMLRYVSNVRLIVRKCATQAEVINAQLQKQVLLIGGSRFSVFGRPFLDKNSVCVEATVVEKTTKSPELHYVHRNHQHIKSVNWISCETTVLRINDISAKATLMEHAS</sequence>
<dbReference type="SUPFAM" id="SSF50978">
    <property type="entry name" value="WD40 repeat-like"/>
    <property type="match status" value="1"/>
</dbReference>
<protein>
    <submittedName>
        <fullName evidence="3">WD_REPEATS_REGION domain-containing protein</fullName>
    </submittedName>
</protein>
<evidence type="ECO:0000313" key="3">
    <source>
        <dbReference type="WBParaSite" id="Hba_12457"/>
    </source>
</evidence>